<evidence type="ECO:0000313" key="3">
    <source>
        <dbReference type="Proteomes" id="UP000249056"/>
    </source>
</evidence>
<proteinExistence type="predicted"/>
<accession>A0A395J401</accession>
<dbReference type="AlphaFoldDB" id="A0A395J401"/>
<name>A0A395J401_9HELO</name>
<dbReference type="OrthoDB" id="4961471at2759"/>
<feature type="compositionally biased region" description="Polar residues" evidence="1">
    <location>
        <begin position="210"/>
        <end position="225"/>
    </location>
</feature>
<protein>
    <submittedName>
        <fullName evidence="2">Uncharacterized protein</fullName>
    </submittedName>
</protein>
<feature type="compositionally biased region" description="Basic and acidic residues" evidence="1">
    <location>
        <begin position="60"/>
        <end position="78"/>
    </location>
</feature>
<evidence type="ECO:0000256" key="1">
    <source>
        <dbReference type="SAM" id="MobiDB-lite"/>
    </source>
</evidence>
<evidence type="ECO:0000313" key="2">
    <source>
        <dbReference type="EMBL" id="RAL66363.1"/>
    </source>
</evidence>
<dbReference type="EMBL" id="QKRW01000007">
    <property type="protein sequence ID" value="RAL66363.1"/>
    <property type="molecule type" value="Genomic_DNA"/>
</dbReference>
<reference evidence="2 3" key="1">
    <citation type="submission" date="2018-06" db="EMBL/GenBank/DDBJ databases">
        <title>Genome Sequence of the Brown Rot Fungal Pathogen Monilinia fructigena.</title>
        <authorList>
            <person name="Landi L."/>
            <person name="De Miccolis Angelini R.M."/>
            <person name="Pollastro S."/>
            <person name="Abate D."/>
            <person name="Faretra F."/>
            <person name="Romanazzi G."/>
        </authorList>
    </citation>
    <scope>NUCLEOTIDE SEQUENCE [LARGE SCALE GENOMIC DNA]</scope>
    <source>
        <strain evidence="2 3">Mfrg269</strain>
    </source>
</reference>
<comment type="caution">
    <text evidence="2">The sequence shown here is derived from an EMBL/GenBank/DDBJ whole genome shotgun (WGS) entry which is preliminary data.</text>
</comment>
<feature type="region of interest" description="Disordered" evidence="1">
    <location>
        <begin position="24"/>
        <end position="78"/>
    </location>
</feature>
<feature type="region of interest" description="Disordered" evidence="1">
    <location>
        <begin position="205"/>
        <end position="226"/>
    </location>
</feature>
<gene>
    <name evidence="2" type="ORF">DID88_006032</name>
</gene>
<dbReference type="Proteomes" id="UP000249056">
    <property type="component" value="Unassembled WGS sequence"/>
</dbReference>
<sequence>MLKVPAISKTHSFKNYKITLTLQRKGAPISTTEHSKSGQHDRGKQDTRSNRSQSQGQFSRIEEKRSNTSLSAEDKKWATSKDALQGINQSDIDQRKKEKILCWRCGRNNHHTLECFARKDTAGKDLPSAAVKVSATKRKLTEDKPAQPSSKRVKIDAVTTQFSPGPSHQFMELEDSDQDFKRAPSLTHGTKPTDGETMVVAMLKRRNPEASGTNKRMKTEPQSGTRPVVTMMLHH</sequence>
<keyword evidence="3" id="KW-1185">Reference proteome</keyword>
<organism evidence="2 3">
    <name type="scientific">Monilinia fructigena</name>
    <dbReference type="NCBI Taxonomy" id="38457"/>
    <lineage>
        <taxon>Eukaryota</taxon>
        <taxon>Fungi</taxon>
        <taxon>Dikarya</taxon>
        <taxon>Ascomycota</taxon>
        <taxon>Pezizomycotina</taxon>
        <taxon>Leotiomycetes</taxon>
        <taxon>Helotiales</taxon>
        <taxon>Sclerotiniaceae</taxon>
        <taxon>Monilinia</taxon>
    </lineage>
</organism>
<feature type="compositionally biased region" description="Basic and acidic residues" evidence="1">
    <location>
        <begin position="33"/>
        <end position="49"/>
    </location>
</feature>